<gene>
    <name evidence="2" type="ORF">I0K15_17435</name>
</gene>
<organism evidence="2 3">
    <name type="scientific">Pontivivens ytuae</name>
    <dbReference type="NCBI Taxonomy" id="2789856"/>
    <lineage>
        <taxon>Bacteria</taxon>
        <taxon>Pseudomonadati</taxon>
        <taxon>Pseudomonadota</taxon>
        <taxon>Alphaproteobacteria</taxon>
        <taxon>Rhodobacterales</taxon>
        <taxon>Paracoccaceae</taxon>
        <taxon>Pontivivens</taxon>
    </lineage>
</organism>
<keyword evidence="3" id="KW-1185">Reference proteome</keyword>
<dbReference type="Pfam" id="PF01636">
    <property type="entry name" value="APH"/>
    <property type="match status" value="1"/>
</dbReference>
<feature type="domain" description="Aminoglycoside phosphotransferase" evidence="1">
    <location>
        <begin position="17"/>
        <end position="194"/>
    </location>
</feature>
<keyword evidence="2" id="KW-0808">Transferase</keyword>
<reference evidence="2 3" key="1">
    <citation type="submission" date="2020-11" db="EMBL/GenBank/DDBJ databases">
        <title>Description of Pontivivens ytuae sp. nov. isolated from deep sea sediment of Mariana Trench.</title>
        <authorList>
            <person name="Wang Z."/>
            <person name="Sun Q.-L."/>
            <person name="Xu X.-D."/>
            <person name="Tang Y.-Z."/>
            <person name="Zhang J."/>
        </authorList>
    </citation>
    <scope>NUCLEOTIDE SEQUENCE [LARGE SCALE GENOMIC DNA]</scope>
    <source>
        <strain evidence="2 3">MT2928</strain>
    </source>
</reference>
<dbReference type="GO" id="GO:0016740">
    <property type="term" value="F:transferase activity"/>
    <property type="evidence" value="ECO:0007669"/>
    <property type="project" value="UniProtKB-KW"/>
</dbReference>
<accession>A0A7S9QCM9</accession>
<dbReference type="InterPro" id="IPR011009">
    <property type="entry name" value="Kinase-like_dom_sf"/>
</dbReference>
<dbReference type="InterPro" id="IPR002575">
    <property type="entry name" value="Aminoglycoside_PTrfase"/>
</dbReference>
<dbReference type="RefSeq" id="WP_196102751.1">
    <property type="nucleotide sequence ID" value="NZ_CP064942.1"/>
</dbReference>
<dbReference type="Proteomes" id="UP000594800">
    <property type="component" value="Chromosome"/>
</dbReference>
<dbReference type="KEGG" id="poz:I0K15_17435"/>
<protein>
    <submittedName>
        <fullName evidence="2">Phosphotransferase</fullName>
    </submittedName>
</protein>
<name>A0A7S9QCM9_9RHOB</name>
<evidence type="ECO:0000313" key="3">
    <source>
        <dbReference type="Proteomes" id="UP000594800"/>
    </source>
</evidence>
<dbReference type="AlphaFoldDB" id="A0A7S9QCM9"/>
<sequence>MRPPERFLFRHGIERVVRPLTGGARNHVWLVERGGVRFVAKSTRRSAAALWWLHRLEPALREAGLRTALPIVARGRIVLEGWTLEHFISGRPAGVQDIAALRPALLHLHRLTRNIPQRPGFCAARELPRVFRSGDAVLPSRSGPLVKTLRALPQGPHGAVHAELNPSNIILTDTGPCLIDWDEARRDLALFDQAPSQHASARAAFEVASCWQVEPRRTIALARRA</sequence>
<evidence type="ECO:0000313" key="2">
    <source>
        <dbReference type="EMBL" id="QPH53542.1"/>
    </source>
</evidence>
<dbReference type="SUPFAM" id="SSF56112">
    <property type="entry name" value="Protein kinase-like (PK-like)"/>
    <property type="match status" value="1"/>
</dbReference>
<dbReference type="EMBL" id="CP064942">
    <property type="protein sequence ID" value="QPH53542.1"/>
    <property type="molecule type" value="Genomic_DNA"/>
</dbReference>
<proteinExistence type="predicted"/>
<evidence type="ECO:0000259" key="1">
    <source>
        <dbReference type="Pfam" id="PF01636"/>
    </source>
</evidence>